<reference evidence="2 3" key="1">
    <citation type="journal article" date="2016" name="Front. Microbiol.">
        <title>Fuerstia marisgermanicae gen. nov., sp. nov., an Unusual Member of the Phylum Planctomycetes from the German Wadden Sea.</title>
        <authorList>
            <person name="Kohn T."/>
            <person name="Heuer A."/>
            <person name="Jogler M."/>
            <person name="Vollmers J."/>
            <person name="Boedeker C."/>
            <person name="Bunk B."/>
            <person name="Rast P."/>
            <person name="Borchert D."/>
            <person name="Glockner I."/>
            <person name="Freese H.M."/>
            <person name="Klenk H.P."/>
            <person name="Overmann J."/>
            <person name="Kaster A.K."/>
            <person name="Rohde M."/>
            <person name="Wiegand S."/>
            <person name="Jogler C."/>
        </authorList>
    </citation>
    <scope>NUCLEOTIDE SEQUENCE [LARGE SCALE GENOMIC DNA]</scope>
    <source>
        <strain evidence="2 3">NH11</strain>
    </source>
</reference>
<evidence type="ECO:0000313" key="3">
    <source>
        <dbReference type="Proteomes" id="UP000187735"/>
    </source>
</evidence>
<feature type="compositionally biased region" description="Polar residues" evidence="1">
    <location>
        <begin position="1"/>
        <end position="18"/>
    </location>
</feature>
<proteinExistence type="predicted"/>
<accession>A0A1P8WMD9</accession>
<dbReference type="KEGG" id="fmr:Fuma_04873"/>
<keyword evidence="3" id="KW-1185">Reference proteome</keyword>
<protein>
    <submittedName>
        <fullName evidence="2">Uncharacterized protein</fullName>
    </submittedName>
</protein>
<sequence>MNTSLSNNQSEISATSVRSNRESELEQFGKLLDAFFANLAL</sequence>
<dbReference type="EMBL" id="CP017641">
    <property type="protein sequence ID" value="APZ95217.1"/>
    <property type="molecule type" value="Genomic_DNA"/>
</dbReference>
<evidence type="ECO:0000313" key="2">
    <source>
        <dbReference type="EMBL" id="APZ95217.1"/>
    </source>
</evidence>
<dbReference type="RefSeq" id="WP_257787780.1">
    <property type="nucleotide sequence ID" value="NZ_CP017641.1"/>
</dbReference>
<gene>
    <name evidence="2" type="ORF">Fuma_04873</name>
</gene>
<name>A0A1P8WMD9_9PLAN</name>
<feature type="region of interest" description="Disordered" evidence="1">
    <location>
        <begin position="1"/>
        <end position="21"/>
    </location>
</feature>
<evidence type="ECO:0000256" key="1">
    <source>
        <dbReference type="SAM" id="MobiDB-lite"/>
    </source>
</evidence>
<organism evidence="2 3">
    <name type="scientific">Fuerstiella marisgermanici</name>
    <dbReference type="NCBI Taxonomy" id="1891926"/>
    <lineage>
        <taxon>Bacteria</taxon>
        <taxon>Pseudomonadati</taxon>
        <taxon>Planctomycetota</taxon>
        <taxon>Planctomycetia</taxon>
        <taxon>Planctomycetales</taxon>
        <taxon>Planctomycetaceae</taxon>
        <taxon>Fuerstiella</taxon>
    </lineage>
</organism>
<dbReference type="Proteomes" id="UP000187735">
    <property type="component" value="Chromosome"/>
</dbReference>
<dbReference type="AlphaFoldDB" id="A0A1P8WMD9"/>